<keyword evidence="3" id="KW-0507">mRNA processing</keyword>
<protein>
    <submittedName>
        <fullName evidence="9">Pinin_SDK_memA domain-containing protein</fullName>
    </submittedName>
</protein>
<proteinExistence type="inferred from homology"/>
<feature type="domain" description="Pinin/SDK/MemA protein" evidence="8">
    <location>
        <begin position="10"/>
        <end position="130"/>
    </location>
</feature>
<evidence type="ECO:0000313" key="10">
    <source>
        <dbReference type="Proteomes" id="UP000015103"/>
    </source>
</evidence>
<dbReference type="VEuPathDB" id="VectorBase:RPRC004632"/>
<evidence type="ECO:0000256" key="2">
    <source>
        <dbReference type="ARBA" id="ARBA00010386"/>
    </source>
</evidence>
<keyword evidence="10" id="KW-1185">Reference proteome</keyword>
<dbReference type="AlphaFoldDB" id="T1HKQ8"/>
<dbReference type="HOGENOM" id="CLU_1564834_0_0_1"/>
<dbReference type="GO" id="GO:0008380">
    <property type="term" value="P:RNA splicing"/>
    <property type="evidence" value="ECO:0007669"/>
    <property type="project" value="UniProtKB-KW"/>
</dbReference>
<dbReference type="GO" id="GO:0071013">
    <property type="term" value="C:catalytic step 2 spliceosome"/>
    <property type="evidence" value="ECO:0007669"/>
    <property type="project" value="TreeGrafter"/>
</dbReference>
<dbReference type="PANTHER" id="PTHR12707:SF0">
    <property type="entry name" value="PININ"/>
    <property type="match status" value="1"/>
</dbReference>
<dbReference type="InParanoid" id="T1HKQ8"/>
<dbReference type="STRING" id="13249.T1HKQ8"/>
<evidence type="ECO:0000256" key="1">
    <source>
        <dbReference type="ARBA" id="ARBA00004123"/>
    </source>
</evidence>
<keyword evidence="5" id="KW-0804">Transcription</keyword>
<evidence type="ECO:0000256" key="3">
    <source>
        <dbReference type="ARBA" id="ARBA00022664"/>
    </source>
</evidence>
<dbReference type="EMBL" id="ACPB03000923">
    <property type="status" value="NOT_ANNOTATED_CDS"/>
    <property type="molecule type" value="Genomic_DNA"/>
</dbReference>
<evidence type="ECO:0000256" key="5">
    <source>
        <dbReference type="ARBA" id="ARBA00023163"/>
    </source>
</evidence>
<dbReference type="Pfam" id="PF04696">
    <property type="entry name" value="Pinin_SDK_memA"/>
    <property type="match status" value="1"/>
</dbReference>
<evidence type="ECO:0000256" key="4">
    <source>
        <dbReference type="ARBA" id="ARBA00023015"/>
    </source>
</evidence>
<dbReference type="eggNOG" id="KOG3756">
    <property type="taxonomic scope" value="Eukaryota"/>
</dbReference>
<keyword evidence="4" id="KW-0805">Transcription regulation</keyword>
<sequence>MRFLIDLFLRNRRMFGALIGHIQKFRQEENRLKEKERKKAEVEKKVEEAALREKEELKKKRQELFTSRRQQQQEIRQLEYKLMRMKQFSDWESTRKHLVNFIQTNTSPKIFYLPKSHNEKSKTLLEESRQRILSKIFVSPCFIFVFSEVNYLLLLKSRCFCVYVFLIYELW</sequence>
<accession>T1HKQ8</accession>
<dbReference type="Proteomes" id="UP000015103">
    <property type="component" value="Unassembled WGS sequence"/>
</dbReference>
<reference evidence="9" key="1">
    <citation type="submission" date="2015-05" db="UniProtKB">
        <authorList>
            <consortium name="EnsemblMetazoa"/>
        </authorList>
    </citation>
    <scope>IDENTIFICATION</scope>
</reference>
<evidence type="ECO:0000313" key="9">
    <source>
        <dbReference type="EnsemblMetazoa" id="RPRC004632-PA"/>
    </source>
</evidence>
<name>T1HKQ8_RHOPR</name>
<organism evidence="9 10">
    <name type="scientific">Rhodnius prolixus</name>
    <name type="common">Triatomid bug</name>
    <dbReference type="NCBI Taxonomy" id="13249"/>
    <lineage>
        <taxon>Eukaryota</taxon>
        <taxon>Metazoa</taxon>
        <taxon>Ecdysozoa</taxon>
        <taxon>Arthropoda</taxon>
        <taxon>Hexapoda</taxon>
        <taxon>Insecta</taxon>
        <taxon>Pterygota</taxon>
        <taxon>Neoptera</taxon>
        <taxon>Paraneoptera</taxon>
        <taxon>Hemiptera</taxon>
        <taxon>Heteroptera</taxon>
        <taxon>Panheteroptera</taxon>
        <taxon>Cimicomorpha</taxon>
        <taxon>Reduviidae</taxon>
        <taxon>Triatominae</taxon>
        <taxon>Rhodnius</taxon>
    </lineage>
</organism>
<comment type="subcellular location">
    <subcellularLocation>
        <location evidence="1">Nucleus</location>
    </subcellularLocation>
</comment>
<dbReference type="EnsemblMetazoa" id="RPRC004632-RA">
    <property type="protein sequence ID" value="RPRC004632-PA"/>
    <property type="gene ID" value="RPRC004632"/>
</dbReference>
<keyword evidence="6" id="KW-0508">mRNA splicing</keyword>
<dbReference type="InterPro" id="IPR006786">
    <property type="entry name" value="Pinin_SDK_MemA"/>
</dbReference>
<keyword evidence="7" id="KW-0539">Nucleus</keyword>
<dbReference type="GO" id="GO:0006397">
    <property type="term" value="P:mRNA processing"/>
    <property type="evidence" value="ECO:0007669"/>
    <property type="project" value="UniProtKB-KW"/>
</dbReference>
<evidence type="ECO:0000259" key="8">
    <source>
        <dbReference type="Pfam" id="PF04696"/>
    </source>
</evidence>
<evidence type="ECO:0000256" key="6">
    <source>
        <dbReference type="ARBA" id="ARBA00023187"/>
    </source>
</evidence>
<comment type="similarity">
    <text evidence="2">Belongs to the pinin family.</text>
</comment>
<dbReference type="PANTHER" id="PTHR12707">
    <property type="entry name" value="PINN"/>
    <property type="match status" value="1"/>
</dbReference>
<dbReference type="OMA" id="SDWESTR"/>
<dbReference type="InterPro" id="IPR039853">
    <property type="entry name" value="Pinin"/>
</dbReference>
<evidence type="ECO:0000256" key="7">
    <source>
        <dbReference type="ARBA" id="ARBA00023242"/>
    </source>
</evidence>